<dbReference type="AlphaFoldDB" id="A0A6A6PXI8"/>
<comment type="similarity">
    <text evidence="1">Belongs to the CoA-transferase III family.</text>
</comment>
<proteinExistence type="inferred from homology"/>
<evidence type="ECO:0000256" key="1">
    <source>
        <dbReference type="ARBA" id="ARBA00008383"/>
    </source>
</evidence>
<keyword evidence="2" id="KW-0808">Transferase</keyword>
<sequence>MSDQPTDGREAAYSVSKATSDVFRHSILAHPLIRKDLPVGTEAAAARVHFTGSADPSIPVNWRFAEAVASLKGLEASILNVLLTRKYGIPLQDVTIDTDHATLFIMSARLWTIDPGEGGWNIAPTNAPVASERLAQMFPPRDPHRARATLHRTFATGIYKCADGKYFNIHGSMNADPIADYLGLARDMDTESFEEGLQRWRDAVRAFSSEDLDVRCNNDYRQAGTICYSVDEFRASAHAKANRHVGLWEIYDHPTSSQVPCWWPSSSSTSVTRPLAGLKVVDLTRIIAGPAVTRSLAEFGASVMRCTSPSLPDQSVLHPDLNWGKWNCSIDLTSSEDRQKLRDLILEADVVVQGYRPSALDKYGFGQQDIIDLCKHRERGIISVRENCYGWHGPWAARPGWQEISDSCVGVARSFGEAMGHDEPVIPIFPHSDYCTGIVGSCAILIALLRRAEKGGSYAVDLALNYYTTWLVESVGEYPRPVFERVWQAHGRRVWRSHNRNLETALATVKNLREGVGGTSLLRPDFFEGRMAPGILGEKKFRHVRSVARWPAGTVEPGFRIGTRGNGVDAARWPEDLSVESVIS</sequence>
<gene>
    <name evidence="2" type="ORF">BDY17DRAFT_134925</name>
</gene>
<reference evidence="2" key="1">
    <citation type="journal article" date="2020" name="Stud. Mycol.">
        <title>101 Dothideomycetes genomes: a test case for predicting lifestyles and emergence of pathogens.</title>
        <authorList>
            <person name="Haridas S."/>
            <person name="Albert R."/>
            <person name="Binder M."/>
            <person name="Bloem J."/>
            <person name="Labutti K."/>
            <person name="Salamov A."/>
            <person name="Andreopoulos B."/>
            <person name="Baker S."/>
            <person name="Barry K."/>
            <person name="Bills G."/>
            <person name="Bluhm B."/>
            <person name="Cannon C."/>
            <person name="Castanera R."/>
            <person name="Culley D."/>
            <person name="Daum C."/>
            <person name="Ezra D."/>
            <person name="Gonzalez J."/>
            <person name="Henrissat B."/>
            <person name="Kuo A."/>
            <person name="Liang C."/>
            <person name="Lipzen A."/>
            <person name="Lutzoni F."/>
            <person name="Magnuson J."/>
            <person name="Mondo S."/>
            <person name="Nolan M."/>
            <person name="Ohm R."/>
            <person name="Pangilinan J."/>
            <person name="Park H.-J."/>
            <person name="Ramirez L."/>
            <person name="Alfaro M."/>
            <person name="Sun H."/>
            <person name="Tritt A."/>
            <person name="Yoshinaga Y."/>
            <person name="Zwiers L.-H."/>
            <person name="Turgeon B."/>
            <person name="Goodwin S."/>
            <person name="Spatafora J."/>
            <person name="Crous P."/>
            <person name="Grigoriev I."/>
        </authorList>
    </citation>
    <scope>NUCLEOTIDE SEQUENCE</scope>
    <source>
        <strain evidence="2">CBS 113389</strain>
    </source>
</reference>
<protein>
    <submittedName>
        <fullName evidence="2">CoA-transferase family III domain-containing protein</fullName>
    </submittedName>
</protein>
<dbReference type="Pfam" id="PF02515">
    <property type="entry name" value="CoA_transf_3"/>
    <property type="match status" value="1"/>
</dbReference>
<evidence type="ECO:0000313" key="3">
    <source>
        <dbReference type="Proteomes" id="UP000799767"/>
    </source>
</evidence>
<dbReference type="InterPro" id="IPR052985">
    <property type="entry name" value="CoA-trans_III_biosynth/detox"/>
</dbReference>
<dbReference type="PANTHER" id="PTHR48229:SF2">
    <property type="entry name" value="CAIB_BAIF FAMILY PROTEIN"/>
    <property type="match status" value="1"/>
</dbReference>
<dbReference type="InterPro" id="IPR003673">
    <property type="entry name" value="CoA-Trfase_fam_III"/>
</dbReference>
<dbReference type="Proteomes" id="UP000799767">
    <property type="component" value="Unassembled WGS sequence"/>
</dbReference>
<keyword evidence="3" id="KW-1185">Reference proteome</keyword>
<dbReference type="GO" id="GO:0016740">
    <property type="term" value="F:transferase activity"/>
    <property type="evidence" value="ECO:0007669"/>
    <property type="project" value="UniProtKB-KW"/>
</dbReference>
<name>A0A6A6PXI8_9PEZI</name>
<organism evidence="2 3">
    <name type="scientific">Neohortaea acidophila</name>
    <dbReference type="NCBI Taxonomy" id="245834"/>
    <lineage>
        <taxon>Eukaryota</taxon>
        <taxon>Fungi</taxon>
        <taxon>Dikarya</taxon>
        <taxon>Ascomycota</taxon>
        <taxon>Pezizomycotina</taxon>
        <taxon>Dothideomycetes</taxon>
        <taxon>Dothideomycetidae</taxon>
        <taxon>Mycosphaerellales</taxon>
        <taxon>Teratosphaeriaceae</taxon>
        <taxon>Neohortaea</taxon>
    </lineage>
</organism>
<dbReference type="InterPro" id="IPR023606">
    <property type="entry name" value="CoA-Trfase_III_dom_1_sf"/>
</dbReference>
<dbReference type="RefSeq" id="XP_033591321.1">
    <property type="nucleotide sequence ID" value="XM_033729451.1"/>
</dbReference>
<evidence type="ECO:0000313" key="2">
    <source>
        <dbReference type="EMBL" id="KAF2484752.1"/>
    </source>
</evidence>
<dbReference type="Gene3D" id="3.40.50.10540">
    <property type="entry name" value="Crotonobetainyl-coa:carnitine coa-transferase, domain 1"/>
    <property type="match status" value="1"/>
</dbReference>
<accession>A0A6A6PXI8</accession>
<dbReference type="GeneID" id="54470453"/>
<dbReference type="OrthoDB" id="2308815at2759"/>
<dbReference type="EMBL" id="MU001634">
    <property type="protein sequence ID" value="KAF2484752.1"/>
    <property type="molecule type" value="Genomic_DNA"/>
</dbReference>
<dbReference type="PANTHER" id="PTHR48229">
    <property type="entry name" value="CAIB/BAIF FAMILY ENZYME (AFU_ORTHOLOGUE AFUA_1G05360)-RELATED"/>
    <property type="match status" value="1"/>
</dbReference>
<dbReference type="SUPFAM" id="SSF89796">
    <property type="entry name" value="CoA-transferase family III (CaiB/BaiF)"/>
    <property type="match status" value="2"/>
</dbReference>